<accession>A0A9N9A6C8</accession>
<reference evidence="1" key="1">
    <citation type="submission" date="2021-06" db="EMBL/GenBank/DDBJ databases">
        <authorList>
            <person name="Kallberg Y."/>
            <person name="Tangrot J."/>
            <person name="Rosling A."/>
        </authorList>
    </citation>
    <scope>NUCLEOTIDE SEQUENCE</scope>
    <source>
        <strain evidence="1">AZ414A</strain>
    </source>
</reference>
<comment type="caution">
    <text evidence="1">The sequence shown here is derived from an EMBL/GenBank/DDBJ whole genome shotgun (WGS) entry which is preliminary data.</text>
</comment>
<sequence>MVDNEKIPNQLVLSFDGKKLDIITGIPYKISSDKLYIDDWGGNHGSSPRTTGESHPPEHENYFRQIFVIRGTSCTRRYKIFINGNYMDSWGGNVNDTKLYLSSTDNPPEHPCYSRQIWSFYSATDSKSKEYQIQNEQNNHFLDTLGNGGGFRIGFWSTCKKPTDEHYSRQLWKFTPAFNYKLNVAVGGFKYKLPSDIKRQQIRKTLHEDILNNLDSSAELIPTFNFTEELTNTYSFSFNKSLEFIPETKLTTVIPFTDIEKEFNFKYSFEANEPITTKKKESYTIAKKVKVPPNSCIKAIDYIDFVENIEIPYEATAEITAIGDRYKKDGTIIKNAKVDSDAVKLFLRENNFQGEILRSEKNFVLVKVQGTFRGSYVLRTYRKLEDMNVESSSHGSSPCENHPPEHEHYFRQAFVIRGTSCTGRYKMFINGNYMDSWGGGNCAKLFLSSNDNPPGHPYEHYSRQLWKLTPSFDCKLNAVVDNFNFEANEPITTKKKGSYVIAKKVKVPPNSCIKSIDYVDFVNNEIPFEATAEITAIGDRYKKDGTIIKNAKVDSDAAKLFLIENNFQGKII</sequence>
<organism evidence="1 2">
    <name type="scientific">Diversispora eburnea</name>
    <dbReference type="NCBI Taxonomy" id="1213867"/>
    <lineage>
        <taxon>Eukaryota</taxon>
        <taxon>Fungi</taxon>
        <taxon>Fungi incertae sedis</taxon>
        <taxon>Mucoromycota</taxon>
        <taxon>Glomeromycotina</taxon>
        <taxon>Glomeromycetes</taxon>
        <taxon>Diversisporales</taxon>
        <taxon>Diversisporaceae</taxon>
        <taxon>Diversispora</taxon>
    </lineage>
</organism>
<evidence type="ECO:0000313" key="1">
    <source>
        <dbReference type="EMBL" id="CAG8519421.1"/>
    </source>
</evidence>
<dbReference type="AlphaFoldDB" id="A0A9N9A6C8"/>
<name>A0A9N9A6C8_9GLOM</name>
<dbReference type="Proteomes" id="UP000789706">
    <property type="component" value="Unassembled WGS sequence"/>
</dbReference>
<dbReference type="PROSITE" id="PS50096">
    <property type="entry name" value="IQ"/>
    <property type="match status" value="1"/>
</dbReference>
<dbReference type="EMBL" id="CAJVPK010000506">
    <property type="protein sequence ID" value="CAG8519421.1"/>
    <property type="molecule type" value="Genomic_DNA"/>
</dbReference>
<proteinExistence type="predicted"/>
<dbReference type="OrthoDB" id="2319667at2759"/>
<dbReference type="SUPFAM" id="SSF50370">
    <property type="entry name" value="Ricin B-like lectins"/>
    <property type="match status" value="1"/>
</dbReference>
<dbReference type="InterPro" id="IPR035992">
    <property type="entry name" value="Ricin_B-like_lectins"/>
</dbReference>
<gene>
    <name evidence="1" type="ORF">DEBURN_LOCUS5583</name>
</gene>
<protein>
    <submittedName>
        <fullName evidence="1">1763_t:CDS:1</fullName>
    </submittedName>
</protein>
<dbReference type="Gene3D" id="2.170.15.10">
    <property type="entry name" value="Proaerolysin, chain A, domain 3"/>
    <property type="match status" value="1"/>
</dbReference>
<dbReference type="SUPFAM" id="SSF56973">
    <property type="entry name" value="Aerolisin/ETX pore-forming domain"/>
    <property type="match status" value="1"/>
</dbReference>
<evidence type="ECO:0000313" key="2">
    <source>
        <dbReference type="Proteomes" id="UP000789706"/>
    </source>
</evidence>
<keyword evidence="2" id="KW-1185">Reference proteome</keyword>